<proteinExistence type="inferred from homology"/>
<dbReference type="PIRSF" id="PIRSF005539">
    <property type="entry name" value="Pept_S33_TRI_F1"/>
    <property type="match status" value="1"/>
</dbReference>
<keyword evidence="10" id="KW-1185">Reference proteome</keyword>
<dbReference type="PANTHER" id="PTHR43798">
    <property type="entry name" value="MONOACYLGLYCEROL LIPASE"/>
    <property type="match status" value="1"/>
</dbReference>
<gene>
    <name evidence="9" type="ORF">JOF53_007272</name>
</gene>
<evidence type="ECO:0000256" key="6">
    <source>
        <dbReference type="ARBA" id="ARBA00029605"/>
    </source>
</evidence>
<evidence type="ECO:0000256" key="3">
    <source>
        <dbReference type="ARBA" id="ARBA00012568"/>
    </source>
</evidence>
<evidence type="ECO:0000256" key="4">
    <source>
        <dbReference type="ARBA" id="ARBA00021843"/>
    </source>
</evidence>
<evidence type="ECO:0000313" key="9">
    <source>
        <dbReference type="EMBL" id="MBP2478400.1"/>
    </source>
</evidence>
<dbReference type="PRINTS" id="PR00793">
    <property type="entry name" value="PROAMNOPTASE"/>
</dbReference>
<dbReference type="NCBIfam" id="TIGR01250">
    <property type="entry name" value="pro_imino_pep_2"/>
    <property type="match status" value="1"/>
</dbReference>
<evidence type="ECO:0000259" key="8">
    <source>
        <dbReference type="Pfam" id="PF00561"/>
    </source>
</evidence>
<dbReference type="Pfam" id="PF00561">
    <property type="entry name" value="Abhydrolase_1"/>
    <property type="match status" value="1"/>
</dbReference>
<name>A0ABS5APD4_9PSEU</name>
<comment type="similarity">
    <text evidence="2 7">Belongs to the peptidase S33 family.</text>
</comment>
<accession>A0ABS5APD4</accession>
<reference evidence="9 10" key="1">
    <citation type="submission" date="2021-03" db="EMBL/GenBank/DDBJ databases">
        <title>Sequencing the genomes of 1000 actinobacteria strains.</title>
        <authorList>
            <person name="Klenk H.-P."/>
        </authorList>
    </citation>
    <scope>NUCLEOTIDE SEQUENCE [LARGE SCALE GENOMIC DNA]</scope>
    <source>
        <strain evidence="9 10">DSM 44580</strain>
    </source>
</reference>
<evidence type="ECO:0000256" key="7">
    <source>
        <dbReference type="PIRNR" id="PIRNR005539"/>
    </source>
</evidence>
<dbReference type="SUPFAM" id="SSF53474">
    <property type="entry name" value="alpha/beta-Hydrolases"/>
    <property type="match status" value="1"/>
</dbReference>
<organism evidence="9 10">
    <name type="scientific">Crossiella equi</name>
    <dbReference type="NCBI Taxonomy" id="130796"/>
    <lineage>
        <taxon>Bacteria</taxon>
        <taxon>Bacillati</taxon>
        <taxon>Actinomycetota</taxon>
        <taxon>Actinomycetes</taxon>
        <taxon>Pseudonocardiales</taxon>
        <taxon>Pseudonocardiaceae</taxon>
        <taxon>Crossiella</taxon>
    </lineage>
</organism>
<feature type="domain" description="AB hydrolase-1" evidence="8">
    <location>
        <begin position="31"/>
        <end position="273"/>
    </location>
</feature>
<dbReference type="InterPro" id="IPR050266">
    <property type="entry name" value="AB_hydrolase_sf"/>
</dbReference>
<keyword evidence="5 7" id="KW-0378">Hydrolase</keyword>
<dbReference type="InterPro" id="IPR029058">
    <property type="entry name" value="AB_hydrolase_fold"/>
</dbReference>
<dbReference type="InterPro" id="IPR005945">
    <property type="entry name" value="Pro_imino_pep"/>
</dbReference>
<evidence type="ECO:0000256" key="1">
    <source>
        <dbReference type="ARBA" id="ARBA00001585"/>
    </source>
</evidence>
<evidence type="ECO:0000256" key="2">
    <source>
        <dbReference type="ARBA" id="ARBA00010088"/>
    </source>
</evidence>
<dbReference type="EMBL" id="JAGIOO010000001">
    <property type="protein sequence ID" value="MBP2478400.1"/>
    <property type="molecule type" value="Genomic_DNA"/>
</dbReference>
<evidence type="ECO:0000256" key="5">
    <source>
        <dbReference type="ARBA" id="ARBA00022801"/>
    </source>
</evidence>
<sequence length="289" mass="31802">MTRTAPGPARCAVPGGRVWFEVANPDAPGTPVVVVHGGPGTPHDYLRPLADQLPGHPVLFYDQLGCGRSDRPADVRWELPRFVEELDAVVTEAGFGEYHLLGHSFGSMVACDAALRGDDRLRGLVLMSPVLSTRHHEREMQRLLLTFPQRVARGIAAALRGRPSPETPGAMLHFAERHMCRLDPWPEVLTEVRDSNPEVRDALWGPTEFQISGSLRGYHRIDQLGQLDIPVLLLCGANDFTSPRMCSAFADALRNARLCVIENASHMAHLEDPAECGVRLREFFGALAP</sequence>
<protein>
    <recommendedName>
        <fullName evidence="4">Proline iminopeptidase</fullName>
        <ecNumber evidence="3">3.4.11.5</ecNumber>
    </recommendedName>
    <alternativeName>
        <fullName evidence="6">Prolyl aminopeptidase</fullName>
    </alternativeName>
</protein>
<dbReference type="Gene3D" id="3.40.50.1820">
    <property type="entry name" value="alpha/beta hydrolase"/>
    <property type="match status" value="1"/>
</dbReference>
<dbReference type="PANTHER" id="PTHR43798:SF33">
    <property type="entry name" value="HYDROLASE, PUTATIVE (AFU_ORTHOLOGUE AFUA_2G14860)-RELATED"/>
    <property type="match status" value="1"/>
</dbReference>
<comment type="catalytic activity">
    <reaction evidence="1">
        <text>Release of N-terminal proline from a peptide.</text>
        <dbReference type="EC" id="3.4.11.5"/>
    </reaction>
</comment>
<comment type="caution">
    <text evidence="9">The sequence shown here is derived from an EMBL/GenBank/DDBJ whole genome shotgun (WGS) entry which is preliminary data.</text>
</comment>
<dbReference type="RefSeq" id="WP_209707545.1">
    <property type="nucleotide sequence ID" value="NZ_JAGIOO010000001.1"/>
</dbReference>
<evidence type="ECO:0000313" key="10">
    <source>
        <dbReference type="Proteomes" id="UP001519363"/>
    </source>
</evidence>
<dbReference type="Proteomes" id="UP001519363">
    <property type="component" value="Unassembled WGS sequence"/>
</dbReference>
<dbReference type="EC" id="3.4.11.5" evidence="3"/>
<dbReference type="InterPro" id="IPR000073">
    <property type="entry name" value="AB_hydrolase_1"/>
</dbReference>
<dbReference type="InterPro" id="IPR002410">
    <property type="entry name" value="Peptidase_S33"/>
</dbReference>